<reference evidence="1" key="1">
    <citation type="submission" date="2014-11" db="EMBL/GenBank/DDBJ databases">
        <authorList>
            <person name="Amaro Gonzalez C."/>
        </authorList>
    </citation>
    <scope>NUCLEOTIDE SEQUENCE</scope>
</reference>
<dbReference type="EMBL" id="GBXM01003801">
    <property type="protein sequence ID" value="JAI04777.1"/>
    <property type="molecule type" value="Transcribed_RNA"/>
</dbReference>
<name>A0A0E9XQU8_ANGAN</name>
<organism evidence="1">
    <name type="scientific">Anguilla anguilla</name>
    <name type="common">European freshwater eel</name>
    <name type="synonym">Muraena anguilla</name>
    <dbReference type="NCBI Taxonomy" id="7936"/>
    <lineage>
        <taxon>Eukaryota</taxon>
        <taxon>Metazoa</taxon>
        <taxon>Chordata</taxon>
        <taxon>Craniata</taxon>
        <taxon>Vertebrata</taxon>
        <taxon>Euteleostomi</taxon>
        <taxon>Actinopterygii</taxon>
        <taxon>Neopterygii</taxon>
        <taxon>Teleostei</taxon>
        <taxon>Anguilliformes</taxon>
        <taxon>Anguillidae</taxon>
        <taxon>Anguilla</taxon>
    </lineage>
</organism>
<sequence length="26" mass="3017">MLKIIFLVVQNVSFFVCSFCPPSHLF</sequence>
<reference evidence="1" key="2">
    <citation type="journal article" date="2015" name="Fish Shellfish Immunol.">
        <title>Early steps in the European eel (Anguilla anguilla)-Vibrio vulnificus interaction in the gills: Role of the RtxA13 toxin.</title>
        <authorList>
            <person name="Callol A."/>
            <person name="Pajuelo D."/>
            <person name="Ebbesson L."/>
            <person name="Teles M."/>
            <person name="MacKenzie S."/>
            <person name="Amaro C."/>
        </authorList>
    </citation>
    <scope>NUCLEOTIDE SEQUENCE</scope>
</reference>
<accession>A0A0E9XQU8</accession>
<proteinExistence type="predicted"/>
<evidence type="ECO:0000313" key="1">
    <source>
        <dbReference type="EMBL" id="JAI04777.1"/>
    </source>
</evidence>
<protein>
    <submittedName>
        <fullName evidence="1">Uncharacterized protein</fullName>
    </submittedName>
</protein>
<dbReference type="AlphaFoldDB" id="A0A0E9XQU8"/>